<keyword evidence="2" id="KW-1185">Reference proteome</keyword>
<evidence type="ECO:0000313" key="1">
    <source>
        <dbReference type="EMBL" id="CAI9278905.1"/>
    </source>
</evidence>
<protein>
    <recommendedName>
        <fullName evidence="3">SWIM-type domain-containing protein</fullName>
    </recommendedName>
</protein>
<sequence>MVRVCIYKSKGQYWDVNICPSIRLKLNKLKEQQRFWQVVAYGYMQFDVRLGSDGYVIDLNTGQCGCRAWQLTGYNIRPLNCRCIWPEVDYTQPLPPNKRRLPGRLIMKRKKDQVERKAKGTMHMVSRWGMVLRCTICRERGHNRSTCLQRPNDVQSTSGKVDFQLDIEAELEVERVVVFESESDSDFESESESEVEAASDAEVAIEVPEMEANIKVPKADVEANIKVPLVQDNIEEVVQDEAE</sequence>
<reference evidence="1" key="1">
    <citation type="submission" date="2023-04" db="EMBL/GenBank/DDBJ databases">
        <authorList>
            <person name="Vijverberg K."/>
            <person name="Xiong W."/>
            <person name="Schranz E."/>
        </authorList>
    </citation>
    <scope>NUCLEOTIDE SEQUENCE</scope>
</reference>
<organism evidence="1 2">
    <name type="scientific">Lactuca saligna</name>
    <name type="common">Willowleaf lettuce</name>
    <dbReference type="NCBI Taxonomy" id="75948"/>
    <lineage>
        <taxon>Eukaryota</taxon>
        <taxon>Viridiplantae</taxon>
        <taxon>Streptophyta</taxon>
        <taxon>Embryophyta</taxon>
        <taxon>Tracheophyta</taxon>
        <taxon>Spermatophyta</taxon>
        <taxon>Magnoliopsida</taxon>
        <taxon>eudicotyledons</taxon>
        <taxon>Gunneridae</taxon>
        <taxon>Pentapetalae</taxon>
        <taxon>asterids</taxon>
        <taxon>campanulids</taxon>
        <taxon>Asterales</taxon>
        <taxon>Asteraceae</taxon>
        <taxon>Cichorioideae</taxon>
        <taxon>Cichorieae</taxon>
        <taxon>Lactucinae</taxon>
        <taxon>Lactuca</taxon>
    </lineage>
</organism>
<dbReference type="AlphaFoldDB" id="A0AA36E1T9"/>
<accession>A0AA36E1T9</accession>
<dbReference type="PANTHER" id="PTHR31973:SF189">
    <property type="entry name" value="TRANSPOSASE, MUDR, PLANT, MULE TRANSPOSASE DOMAIN PROTEIN-RELATED"/>
    <property type="match status" value="1"/>
</dbReference>
<evidence type="ECO:0000313" key="2">
    <source>
        <dbReference type="Proteomes" id="UP001177003"/>
    </source>
</evidence>
<proteinExistence type="predicted"/>
<gene>
    <name evidence="1" type="ORF">LSALG_LOCUS18736</name>
</gene>
<evidence type="ECO:0008006" key="3">
    <source>
        <dbReference type="Google" id="ProtNLM"/>
    </source>
</evidence>
<dbReference type="Proteomes" id="UP001177003">
    <property type="component" value="Chromosome 4"/>
</dbReference>
<dbReference type="PANTHER" id="PTHR31973">
    <property type="entry name" value="POLYPROTEIN, PUTATIVE-RELATED"/>
    <property type="match status" value="1"/>
</dbReference>
<dbReference type="EMBL" id="OX465080">
    <property type="protein sequence ID" value="CAI9278905.1"/>
    <property type="molecule type" value="Genomic_DNA"/>
</dbReference>
<name>A0AA36E1T9_LACSI</name>